<feature type="DNA-binding region" description="H-T-H motif" evidence="4">
    <location>
        <begin position="47"/>
        <end position="66"/>
    </location>
</feature>
<dbReference type="GO" id="GO:0000976">
    <property type="term" value="F:transcription cis-regulatory region binding"/>
    <property type="evidence" value="ECO:0007669"/>
    <property type="project" value="TreeGrafter"/>
</dbReference>
<dbReference type="RefSeq" id="WP_188509982.1">
    <property type="nucleotide sequence ID" value="NZ_BMGB01000001.1"/>
</dbReference>
<reference evidence="7" key="2">
    <citation type="submission" date="2020-09" db="EMBL/GenBank/DDBJ databases">
        <authorList>
            <person name="Sun Q."/>
            <person name="Zhou Y."/>
        </authorList>
    </citation>
    <scope>NUCLEOTIDE SEQUENCE</scope>
    <source>
        <strain evidence="7">CGMCC 1.12813</strain>
    </source>
</reference>
<dbReference type="SUPFAM" id="SSF46689">
    <property type="entry name" value="Homeodomain-like"/>
    <property type="match status" value="1"/>
</dbReference>
<proteinExistence type="predicted"/>
<gene>
    <name evidence="7" type="ORF">GCM10010979_14540</name>
</gene>
<dbReference type="InterPro" id="IPR041674">
    <property type="entry name" value="TetR_C_22"/>
</dbReference>
<organism evidence="7 8">
    <name type="scientific">Conyzicola nivalis</name>
    <dbReference type="NCBI Taxonomy" id="1477021"/>
    <lineage>
        <taxon>Bacteria</taxon>
        <taxon>Bacillati</taxon>
        <taxon>Actinomycetota</taxon>
        <taxon>Actinomycetes</taxon>
        <taxon>Micrococcales</taxon>
        <taxon>Microbacteriaceae</taxon>
        <taxon>Conyzicola</taxon>
    </lineage>
</organism>
<evidence type="ECO:0000259" key="6">
    <source>
        <dbReference type="PROSITE" id="PS50977"/>
    </source>
</evidence>
<dbReference type="Pfam" id="PF17928">
    <property type="entry name" value="TetR_C_22"/>
    <property type="match status" value="1"/>
</dbReference>
<feature type="domain" description="HTH tetR-type" evidence="6">
    <location>
        <begin position="24"/>
        <end position="84"/>
    </location>
</feature>
<dbReference type="GO" id="GO:0003700">
    <property type="term" value="F:DNA-binding transcription factor activity"/>
    <property type="evidence" value="ECO:0007669"/>
    <property type="project" value="TreeGrafter"/>
</dbReference>
<dbReference type="Gene3D" id="1.10.357.10">
    <property type="entry name" value="Tetracycline Repressor, domain 2"/>
    <property type="match status" value="1"/>
</dbReference>
<evidence type="ECO:0000313" key="8">
    <source>
        <dbReference type="Proteomes" id="UP000606922"/>
    </source>
</evidence>
<dbReference type="PROSITE" id="PS50977">
    <property type="entry name" value="HTH_TETR_2"/>
    <property type="match status" value="1"/>
</dbReference>
<evidence type="ECO:0000313" key="7">
    <source>
        <dbReference type="EMBL" id="GGB01110.1"/>
    </source>
</evidence>
<keyword evidence="2 4" id="KW-0238">DNA-binding</keyword>
<accession>A0A916SHG6</accession>
<dbReference type="AlphaFoldDB" id="A0A916SHG6"/>
<sequence length="213" mass="23997">MKDQSALLPNSASVRTEPVQQRSSERITLLLDTAASLIDEKGIDGLTTSDVAARSHSSVGVVYRYFPNIQSLLRALAARNMQRFLSAVFVTIEENPGGWLSELDAILDIYADLTRSEPGFRALHFGDVIDERFIDGQTNANKELATNLVQFLTARYELPQTEEFELDLDVAIEIASALMQRAFRVDRNGDERYLAKARFVVREVLEPYRREGQ</sequence>
<keyword evidence="8" id="KW-1185">Reference proteome</keyword>
<dbReference type="InterPro" id="IPR009057">
    <property type="entry name" value="Homeodomain-like_sf"/>
</dbReference>
<keyword evidence="1" id="KW-0805">Transcription regulation</keyword>
<evidence type="ECO:0000256" key="5">
    <source>
        <dbReference type="SAM" id="MobiDB-lite"/>
    </source>
</evidence>
<protein>
    <submittedName>
        <fullName evidence="7">TetR family transcriptional regulator</fullName>
    </submittedName>
</protein>
<name>A0A916SHG6_9MICO</name>
<keyword evidence="3" id="KW-0804">Transcription</keyword>
<reference evidence="7" key="1">
    <citation type="journal article" date="2014" name="Int. J. Syst. Evol. Microbiol.">
        <title>Complete genome sequence of Corynebacterium casei LMG S-19264T (=DSM 44701T), isolated from a smear-ripened cheese.</title>
        <authorList>
            <consortium name="US DOE Joint Genome Institute (JGI-PGF)"/>
            <person name="Walter F."/>
            <person name="Albersmeier A."/>
            <person name="Kalinowski J."/>
            <person name="Ruckert C."/>
        </authorList>
    </citation>
    <scope>NUCLEOTIDE SEQUENCE</scope>
    <source>
        <strain evidence="7">CGMCC 1.12813</strain>
    </source>
</reference>
<dbReference type="InterPro" id="IPR050109">
    <property type="entry name" value="HTH-type_TetR-like_transc_reg"/>
</dbReference>
<comment type="caution">
    <text evidence="7">The sequence shown here is derived from an EMBL/GenBank/DDBJ whole genome shotgun (WGS) entry which is preliminary data.</text>
</comment>
<dbReference type="EMBL" id="BMGB01000001">
    <property type="protein sequence ID" value="GGB01110.1"/>
    <property type="molecule type" value="Genomic_DNA"/>
</dbReference>
<dbReference type="PRINTS" id="PR00455">
    <property type="entry name" value="HTHTETR"/>
</dbReference>
<feature type="compositionally biased region" description="Polar residues" evidence="5">
    <location>
        <begin position="7"/>
        <end position="20"/>
    </location>
</feature>
<dbReference type="Proteomes" id="UP000606922">
    <property type="component" value="Unassembled WGS sequence"/>
</dbReference>
<evidence type="ECO:0000256" key="1">
    <source>
        <dbReference type="ARBA" id="ARBA00023015"/>
    </source>
</evidence>
<dbReference type="PANTHER" id="PTHR30055">
    <property type="entry name" value="HTH-TYPE TRANSCRIPTIONAL REGULATOR RUTR"/>
    <property type="match status" value="1"/>
</dbReference>
<feature type="region of interest" description="Disordered" evidence="5">
    <location>
        <begin position="1"/>
        <end position="20"/>
    </location>
</feature>
<evidence type="ECO:0000256" key="2">
    <source>
        <dbReference type="ARBA" id="ARBA00023125"/>
    </source>
</evidence>
<evidence type="ECO:0000256" key="4">
    <source>
        <dbReference type="PROSITE-ProRule" id="PRU00335"/>
    </source>
</evidence>
<dbReference type="PANTHER" id="PTHR30055:SF234">
    <property type="entry name" value="HTH-TYPE TRANSCRIPTIONAL REGULATOR BETI"/>
    <property type="match status" value="1"/>
</dbReference>
<dbReference type="InterPro" id="IPR001647">
    <property type="entry name" value="HTH_TetR"/>
</dbReference>
<evidence type="ECO:0000256" key="3">
    <source>
        <dbReference type="ARBA" id="ARBA00023163"/>
    </source>
</evidence>
<dbReference type="Pfam" id="PF00440">
    <property type="entry name" value="TetR_N"/>
    <property type="match status" value="1"/>
</dbReference>